<name>A0ACB9SPV1_HOLOL</name>
<accession>A0ACB9SPV1</accession>
<organism evidence="1 2">
    <name type="scientific">Holotrichia oblita</name>
    <name type="common">Chafer beetle</name>
    <dbReference type="NCBI Taxonomy" id="644536"/>
    <lineage>
        <taxon>Eukaryota</taxon>
        <taxon>Metazoa</taxon>
        <taxon>Ecdysozoa</taxon>
        <taxon>Arthropoda</taxon>
        <taxon>Hexapoda</taxon>
        <taxon>Insecta</taxon>
        <taxon>Pterygota</taxon>
        <taxon>Neoptera</taxon>
        <taxon>Endopterygota</taxon>
        <taxon>Coleoptera</taxon>
        <taxon>Polyphaga</taxon>
        <taxon>Scarabaeiformia</taxon>
        <taxon>Scarabaeidae</taxon>
        <taxon>Melolonthinae</taxon>
        <taxon>Holotrichia</taxon>
    </lineage>
</organism>
<reference evidence="1" key="1">
    <citation type="submission" date="2022-04" db="EMBL/GenBank/DDBJ databases">
        <title>Chromosome-scale genome assembly of Holotrichia oblita Faldermann.</title>
        <authorList>
            <person name="Rongchong L."/>
        </authorList>
    </citation>
    <scope>NUCLEOTIDE SEQUENCE</scope>
    <source>
        <strain evidence="1">81SQS9</strain>
    </source>
</reference>
<proteinExistence type="predicted"/>
<keyword evidence="2" id="KW-1185">Reference proteome</keyword>
<dbReference type="EMBL" id="CM043022">
    <property type="protein sequence ID" value="KAI4456997.1"/>
    <property type="molecule type" value="Genomic_DNA"/>
</dbReference>
<gene>
    <name evidence="1" type="ORF">MML48_8g00005812</name>
</gene>
<evidence type="ECO:0000313" key="2">
    <source>
        <dbReference type="Proteomes" id="UP001056778"/>
    </source>
</evidence>
<dbReference type="Proteomes" id="UP001056778">
    <property type="component" value="Chromosome 8"/>
</dbReference>
<evidence type="ECO:0000313" key="1">
    <source>
        <dbReference type="EMBL" id="KAI4456997.1"/>
    </source>
</evidence>
<sequence length="3035" mass="341103">MFKIAFVFSYDCYVGGIGNCQLRAAAEINLTQQEDEDTGFDAEDHIPLAQLQSTNADNSVMNKKQKIGTPCVWVCKDFEEYASEEWPTESTNELKQMTPLQLFEMFFDEDIIEHIVMETNRYASQKNKPDNISSQELKCFLGPQTFALTNGEGSVRKREDLGTTGVEDMTQLTDLHEAALLWNLKLRYDRNSIYTYAGSILVALNPYRMFDSSYGIEAAQRYRGKMIGALPPHLFALGAAAYAALPNPQVVVISGESGSGKTESTKLVMQYLAAVAPSAPRGQALVTEQILEAAPLLEAFGNAGTARNDNSSRFGKYLEVYFKHGAIVGARVTQYLLEKSRIVTQAPGERNYHVFYELLGGLSNNEKQKYGLVEADKYFYLNQGGGDCAAGHAGSGADWGALSRAMQVLGVGESEQEGIVKILASVLHLGNVYFHRRQLRHGQEGVEVGSDVEIKWAAHLLQISANGLQRALTTRITEARSERVHSPLSIDQALDARDAFAKALYSALFNWLVTRVNSIVQRGGLHDAARISLLDIFGFENLSENSFEQLCINFASESLQLYFNKHVFKLEQQEYARERLEWTNLTWMDNTPVIHLLGKKPVGILHLLDDESNFPKASDSSFLEKCHYNHALNENYCRPRVGGREFGIRHFAGQVWYSVDGFLDKNRDALRPEIVELLASSKEPLVSAIAKPLFTQAQTRTLPRGANGRFVTMKPRTPTVAARFSDSLQQLLESMSKCNPWFVRCIKPNNDKTPMRFDMPVVLEQLRYSGMLDTIKIRQSGYPVRMKFQYFVERYRYLYPGKLPRGVPYRDLCRGILEQRPINLTAGPDYQLGATRVFLREGLERQLEIARADCLRDSALIIQKHMRGYLARKNFRQKRRAAITLQKHWRGYKQRHNYKTLKKGITLAQAFHRGKLERKRYAAKKAELKRRLEAEKLAQERAKQRAAREKAESQRIQRSTVHHLEIPAELAFIFSKLEGYTPPHTERNLVKVLGGISGQPPNPNLPSDINQYEFTKFTSVYFKGADLGFKREPISAPFLSKAAARDQDFQDAVALFKLILRWSNDVQLSGPRERALADYMVHKGLVSKSLRDELFVQLVNQSWRNDNTERIWQMMSHCLSCFQPSPALNRYLLKYVIDHSPPNYKEMLQRKLLRGVQKAPHSRTLPPSLLEWRATRQKSNMALALTMADGNVSTVSVDCWTTCEEAASIAVSSLGVAGDGWTVVLDDSGVLTDGSGLDYIFDLVSEIELCPAFPMSRSNLFKGGTRTQTPIEIDHHITTPPSNTLTRPQVPPPEPPSALSRKISREIAREISRQSSPMHIQPSSRKSSRDQHEYSPQRESPRNNTPTRKASHEALSRNSALNERYFDIEKVRSRSLDNLLSEPEPTPLSDLGLSQSRLNDRYHSVEQLNAPIKPVLANANYKQDLDFEYPDASSTTASNRGGPRYIKSQYYGKKAPPGSHSSRAHIEKNEFAVRSSAMSDTSEAPSLASHVRRVRVPSQASDVDQFLDELFSPVLDGNLDELSDARSLAASIKGGRDDINDYDEIPGLDEFLDEILTTPLNNEINFNDVDDLVLRIKGGGHRNRTTSQSSSVLDQEVEDINAQNTPKQPSNNSANVDDYISDLFKPIFINDSLRNLTEKHNLVESIKGGGTTHQPSGPGSSSFNFPAIPAPLVGSPPLMMPLIGSGQESLLSIYNMQGLGLPQNGADITAYQQNLQRAFLQSAMAQNIQIQQQLLAQNQALQQLLTQQQTSNVSTPTTTTELRTTTENLQTVKAQIHQPPSPIQQRKSSFKAPISSRKISSPIDYKSRKTSSESNVSIISRNGVPPPPPMPPPLHEGDPSEARPFMDPYGRAKTVRIGKWRWPPPKDGTAPTNGEDFMHFKMRQNQRKITPNKETLVITNGHATSMHISQNSAEWEEIDFETVVREPEKVAKSATKRSFEVGASRPSPGSIGKLKLSSEMRQRLEMVTANHSVRSTSSKIDKPARIVNKLEDTRKMMLEQQLTGRWGSESADDNNESSGPPSPVTPAQVRAQLESKSPTQQSWTSSTWKPGPPPPPIGPSSLPPAPSMPAPPPPIRPQQPPPPIEPIRESFMAQRQDRDTFGVHQNRTVMNNSKRNSFSANWDIQSSVTQETQDDGTSWSKDFEDKQERLARDSWDQPDSTVPSIEVNRKAMILMNDRWDSEKSFDKKSIMQEPAERPTFRSHQFSKNASRDREKKHSVSTQNTEKIEKMEVQEWPEFMRPIQTPPPSKSPILPTPTKIPKEHSPVTTPKLLPLGTAACITYNRVSWLLRVRKEVFTPAEPLGPPAALHLVFCQIVSDVYGVTACIRLTQNEKRAGISMLSGYGITAENFNSPHRANIKRNVVELARTWPLYFARLFQVSGAAQLSDVQLLAVSHWGVHLVKKENNLLQVIKSYSLGDVASCTAPRPTTICIESPGGRLTLHATRAQQLSEMVTKFCNENKKIQLKSSPPPRVPPVERIEAITNNISPIQEPTARPSRREHGTQSPSSPPPSTGKYSLLQFAMHHFRNSSEQELLKMDAPMKPKDKRKEWTWKQQTDLVKWQPMALESSLLRLDETELNPLAVECFDCILRYCGDLPLTPDMSEVKCVYTVLMHCHKHVPLRDEVYCQLMKQTTSNKSDSPESCQRAWRLLSIVAAYFACSETLLPYLTEHLNNAASDRRRICHGTAAVCLSNLRKTQRCGGRKNVPSVEEVTAVSAGRSARRQIYRLPGGAERVVNTRCSTVVADVISELCSLIGVTSEAEQQEFSLYCIVQGDAFTMPLAADEYILDVTTELHKASHPFYLIFCRSVWYHPLKHDASPLYTEVLFNQVAPDYLEGLLLRLGSPNLPPSIIRDMSLIAALLHRAADLNHSPTLKEVKFLLPKPILGLREPRPPQWLALVQTSWGQASGLQVSRAKHRVLQVLSNWQLFGSSFFAVKRVTGELDNWQEHILALNRTGVHFLDMMTHETIQHWPYAEVISTRKVRSEDGALFLDMKCGNLLQQRVTRLQTEQAHEISRLVRQYINLEQLQSSRSPK</sequence>
<comment type="caution">
    <text evidence="1">The sequence shown here is derived from an EMBL/GenBank/DDBJ whole genome shotgun (WGS) entry which is preliminary data.</text>
</comment>
<protein>
    <submittedName>
        <fullName evidence="1">Myosin</fullName>
    </submittedName>
</protein>